<evidence type="ECO:0000313" key="1">
    <source>
        <dbReference type="EMBL" id="CAA9524267.1"/>
    </source>
</evidence>
<organism evidence="1">
    <name type="scientific">uncultured Solirubrobacteraceae bacterium</name>
    <dbReference type="NCBI Taxonomy" id="1162706"/>
    <lineage>
        <taxon>Bacteria</taxon>
        <taxon>Bacillati</taxon>
        <taxon>Actinomycetota</taxon>
        <taxon>Thermoleophilia</taxon>
        <taxon>Solirubrobacterales</taxon>
        <taxon>Solirubrobacteraceae</taxon>
        <taxon>environmental samples</taxon>
    </lineage>
</organism>
<proteinExistence type="predicted"/>
<reference evidence="1" key="1">
    <citation type="submission" date="2020-02" db="EMBL/GenBank/DDBJ databases">
        <authorList>
            <person name="Meier V. D."/>
        </authorList>
    </citation>
    <scope>NUCLEOTIDE SEQUENCE</scope>
    <source>
        <strain evidence="1">AVDCRST_MAG85</strain>
    </source>
</reference>
<dbReference type="EMBL" id="CADCVT010000344">
    <property type="protein sequence ID" value="CAA9524267.1"/>
    <property type="molecule type" value="Genomic_DNA"/>
</dbReference>
<sequence length="31" mass="3109">MSVLVYTATAGSSDADALALLDAIGLQAFSH</sequence>
<accession>A0A6J4TJL6</accession>
<protein>
    <submittedName>
        <fullName evidence="1">Uncharacterized protein</fullName>
    </submittedName>
</protein>
<dbReference type="AlphaFoldDB" id="A0A6J4TJL6"/>
<gene>
    <name evidence="1" type="ORF">AVDCRST_MAG85-3089</name>
</gene>
<name>A0A6J4TJL6_9ACTN</name>